<dbReference type="Pfam" id="PF05781">
    <property type="entry name" value="MRVI1"/>
    <property type="match status" value="1"/>
</dbReference>
<evidence type="ECO:0000259" key="11">
    <source>
        <dbReference type="Pfam" id="PF14658"/>
    </source>
</evidence>
<dbReference type="PANTHER" id="PTHR15352:SF3">
    <property type="entry name" value="INOSITOL 1,4,5-TRIPHOSPHATE RECEPTOR ASSOCIATED 2"/>
    <property type="match status" value="1"/>
</dbReference>
<evidence type="ECO:0000256" key="10">
    <source>
        <dbReference type="SAM" id="Phobius"/>
    </source>
</evidence>
<evidence type="ECO:0000256" key="4">
    <source>
        <dbReference type="ARBA" id="ARBA00022692"/>
    </source>
</evidence>
<dbReference type="InterPro" id="IPR039508">
    <property type="entry name" value="KASH5_EF-hand-like_dom"/>
</dbReference>
<protein>
    <submittedName>
        <fullName evidence="13">Inositol 1,4,5-triphosphate receptor associated 2</fullName>
    </submittedName>
</protein>
<evidence type="ECO:0000256" key="1">
    <source>
        <dbReference type="ARBA" id="ARBA00004167"/>
    </source>
</evidence>
<dbReference type="Proteomes" id="UP000002281">
    <property type="component" value="Chromosome 6"/>
</dbReference>
<dbReference type="InParanoid" id="A0A5F5PTX0"/>
<dbReference type="GO" id="GO:0016020">
    <property type="term" value="C:membrane"/>
    <property type="evidence" value="ECO:0007669"/>
    <property type="project" value="UniProtKB-SubCell"/>
</dbReference>
<feature type="compositionally biased region" description="Low complexity" evidence="9">
    <location>
        <begin position="910"/>
        <end position="922"/>
    </location>
</feature>
<feature type="compositionally biased region" description="Basic and acidic residues" evidence="9">
    <location>
        <begin position="682"/>
        <end position="694"/>
    </location>
</feature>
<feature type="coiled-coil region" evidence="8">
    <location>
        <begin position="359"/>
        <end position="452"/>
    </location>
</feature>
<dbReference type="Bgee" id="ENSECAG00000009290">
    <property type="expression patterns" value="Expressed in blood and 18 other cell types or tissues"/>
</dbReference>
<dbReference type="VGNC" id="VGNC:56578">
    <property type="gene designation" value="IRAG2"/>
</dbReference>
<evidence type="ECO:0000313" key="13">
    <source>
        <dbReference type="Ensembl" id="ENSECAP00000051726.2"/>
    </source>
</evidence>
<evidence type="ECO:0000256" key="5">
    <source>
        <dbReference type="ARBA" id="ARBA00022989"/>
    </source>
</evidence>
<dbReference type="Ensembl" id="ENSECAT00000071026.2">
    <property type="protein sequence ID" value="ENSECAP00000051726.2"/>
    <property type="gene ID" value="ENSECAG00000009290.4"/>
</dbReference>
<dbReference type="ExpressionAtlas" id="A0A5F5PTX0">
    <property type="expression patterns" value="baseline"/>
</dbReference>
<dbReference type="PANTHER" id="PTHR15352">
    <property type="entry name" value="LYMPHOID-RESTRICTED MEMBRANE PROTEIN, JAW1"/>
    <property type="match status" value="1"/>
</dbReference>
<feature type="region of interest" description="Disordered" evidence="9">
    <location>
        <begin position="1256"/>
        <end position="1286"/>
    </location>
</feature>
<dbReference type="Pfam" id="PF14658">
    <property type="entry name" value="EF-hand_9"/>
    <property type="match status" value="1"/>
</dbReference>
<feature type="compositionally biased region" description="Basic and acidic residues" evidence="9">
    <location>
        <begin position="1271"/>
        <end position="1284"/>
    </location>
</feature>
<dbReference type="GeneTree" id="ENSGT00530000063722"/>
<keyword evidence="14" id="KW-1185">Reference proteome</keyword>
<evidence type="ECO:0000256" key="8">
    <source>
        <dbReference type="SAM" id="Coils"/>
    </source>
</evidence>
<evidence type="ECO:0000256" key="9">
    <source>
        <dbReference type="SAM" id="MobiDB-lite"/>
    </source>
</evidence>
<reference evidence="13" key="3">
    <citation type="submission" date="2025-09" db="UniProtKB">
        <authorList>
            <consortium name="Ensembl"/>
        </authorList>
    </citation>
    <scope>IDENTIFICATION</scope>
    <source>
        <strain evidence="13">Thoroughbred</strain>
    </source>
</reference>
<feature type="domain" description="Protein KASH5 EF-hand-like" evidence="11">
    <location>
        <begin position="219"/>
        <end position="282"/>
    </location>
</feature>
<evidence type="ECO:0000259" key="12">
    <source>
        <dbReference type="Pfam" id="PF14662"/>
    </source>
</evidence>
<feature type="transmembrane region" description="Helical" evidence="10">
    <location>
        <begin position="1318"/>
        <end position="1338"/>
    </location>
</feature>
<keyword evidence="4 10" id="KW-0812">Transmembrane</keyword>
<dbReference type="STRING" id="9796.ENSECAP00000051726"/>
<keyword evidence="6 8" id="KW-0175">Coiled coil</keyword>
<evidence type="ECO:0000256" key="3">
    <source>
        <dbReference type="ARBA" id="ARBA00022490"/>
    </source>
</evidence>
<dbReference type="InterPro" id="IPR028168">
    <property type="entry name" value="KASH5_CC"/>
</dbReference>
<evidence type="ECO:0000256" key="2">
    <source>
        <dbReference type="ARBA" id="ARBA00004496"/>
    </source>
</evidence>
<feature type="region of interest" description="Disordered" evidence="9">
    <location>
        <begin position="682"/>
        <end position="712"/>
    </location>
</feature>
<keyword evidence="3" id="KW-0963">Cytoplasm</keyword>
<feature type="domain" description="KASH5-like coiled-coil" evidence="12">
    <location>
        <begin position="344"/>
        <end position="532"/>
    </location>
</feature>
<dbReference type="InterPro" id="IPR008677">
    <property type="entry name" value="MRVI1"/>
</dbReference>
<accession>A0A5F5PTX0</accession>
<feature type="compositionally biased region" description="Basic and acidic residues" evidence="9">
    <location>
        <begin position="702"/>
        <end position="712"/>
    </location>
</feature>
<comment type="subcellular location">
    <subcellularLocation>
        <location evidence="2">Cytoplasm</location>
    </subcellularLocation>
    <subcellularLocation>
        <location evidence="1">Membrane</location>
        <topology evidence="1">Single-pass membrane protein</topology>
    </subcellularLocation>
</comment>
<sequence>MASARKITEKRHNPVESIRRKIRAIQKREEVSNPIRQIIKYQSSSFDSLQPNTRKDFEEVLKRMAAAHVPRPNARCSSSEKHDAFISSPQVLSPRTPSISRFSSPENATYSVILPSSENMSRPRSPRSQDYMSLISQIRKGGLFSNKDLNNYCNENDFSTLTLDFDFTSDRSSEFFTPQDSVVKKLSLNEDGWKLRTDDGKEDVSYTINGTCEEELFTSIFHVCDTKCRASVGVAEIIDYLRQTTSHDSEESVLDELWNMLDPEKRDLHVDMETFHVIMREWMAYHRNKGEGGNSGSNDSIEDSVFEQDSIKSGGTTKMAADVIASASGSFEALGEDMSKGVLEVSDLITYIADLHFNKRKLEEENNKFKLALETLEEANSQLSEDGTELRLRIKSAHQAIMRTNLLKEELEELKISMNASEEQKTMLVARNKQLETENRALILKIRILQEENTKNIMDIYKLEKKIEELSKTETEHQMQLHTYENALLSKDASLQKKDLSIEELKSTIIEYGSIIENLRGDKNKLAHELQHLQQELVINGIQLNLHGEPNSIISDGEKSLHCELILAQSAEHGEVSEVETLIDSSLQWVTNPEITVKEKWENKLTEFKYIMEEKLNLSILMLNSLGNHKESLDKEFVKLIEILKRFRLEYLYFRKEFLSRQKQLEAIKQLQEDAVNQEANLRKKAQEASQRLEDAEEQVEDRDRAAHGASEKAKSLLHKLEEAISEQRTLQAINTELVNTCQTLEQKTRKLKTTTESPRKKLIKGQLLGLLFQKQCCHKLYSGQDARIHQTPLTFKHTCWYTPLLDALHLDSLTTIPRLELTPFSCLANRIHASCERPKYGEIEDGALDVTERPGCPGPVAGPHQGTDLSGCIRMSDDLSMNENGVECLYSESPPQSREHSTLPSPGHTSSTDSTVTSSDSGPEILNMASGDLDGKSLCVKEENTTSASAVIKIKGKSPAPENIPLQGSVSEDKTMLNPETKEEPETIDKHKKECAAGDTAVSSLPVTTVKSVNFKQGDSTSPNEKEVEAEFLRLSLGFKCDWFTLEKRVRLEERSRDLAEENLKKEITNCLKLLESLTPLCEDDNQAQEIIKKLEKTITFLSQCTARVASRAEMLGAINQESRVSKAVEVMIQHVENLKRMYAKEHAELEELKQVLLQNERSFNPLEDEDDCQIKKRSASLNSKPSSLRRVTIASLPRNIGNAGMLAGMENNDRFSRRSSSWRILGSKQNEHRPSLHRFISTYSWADAEEEKCELKTKDDSEPPEEEIVERTRKPSLSEKRNNPSKWDVSSAYDTIASWTTNLKTSIGKANKALCLSVAFIVLFAALMSFLTGLFFQKSVDAAPTQDGDSWMSLEHILWPFTRLRHNGPPPV</sequence>
<dbReference type="PaxDb" id="9796-ENSECAP00000051726"/>
<evidence type="ECO:0000313" key="15">
    <source>
        <dbReference type="VGNC" id="VGNC:56578"/>
    </source>
</evidence>
<dbReference type="GO" id="GO:0005737">
    <property type="term" value="C:cytoplasm"/>
    <property type="evidence" value="ECO:0007669"/>
    <property type="project" value="UniProtKB-SubCell"/>
</dbReference>
<name>A0A5F5PTX0_HORSE</name>
<dbReference type="Pfam" id="PF14662">
    <property type="entry name" value="KASH_CCD"/>
    <property type="match status" value="1"/>
</dbReference>
<proteinExistence type="predicted"/>
<gene>
    <name evidence="15" type="primary">IRAG2</name>
</gene>
<evidence type="ECO:0000256" key="7">
    <source>
        <dbReference type="ARBA" id="ARBA00023136"/>
    </source>
</evidence>
<keyword evidence="5 10" id="KW-1133">Transmembrane helix</keyword>
<reference evidence="13 14" key="1">
    <citation type="journal article" date="2009" name="Science">
        <title>Genome sequence, comparative analysis, and population genetics of the domestic horse.</title>
        <authorList>
            <consortium name="Broad Institute Genome Sequencing Platform"/>
            <consortium name="Broad Institute Whole Genome Assembly Team"/>
            <person name="Wade C.M."/>
            <person name="Giulotto E."/>
            <person name="Sigurdsson S."/>
            <person name="Zoli M."/>
            <person name="Gnerre S."/>
            <person name="Imsland F."/>
            <person name="Lear T.L."/>
            <person name="Adelson D.L."/>
            <person name="Bailey E."/>
            <person name="Bellone R.R."/>
            <person name="Bloecker H."/>
            <person name="Distl O."/>
            <person name="Edgar R.C."/>
            <person name="Garber M."/>
            <person name="Leeb T."/>
            <person name="Mauceli E."/>
            <person name="MacLeod J.N."/>
            <person name="Penedo M.C.T."/>
            <person name="Raison J.M."/>
            <person name="Sharpe T."/>
            <person name="Vogel J."/>
            <person name="Andersson L."/>
            <person name="Antczak D.F."/>
            <person name="Biagi T."/>
            <person name="Binns M.M."/>
            <person name="Chowdhary B.P."/>
            <person name="Coleman S.J."/>
            <person name="Della Valle G."/>
            <person name="Fryc S."/>
            <person name="Guerin G."/>
            <person name="Hasegawa T."/>
            <person name="Hill E.W."/>
            <person name="Jurka J."/>
            <person name="Kiialainen A."/>
            <person name="Lindgren G."/>
            <person name="Liu J."/>
            <person name="Magnani E."/>
            <person name="Mickelson J.R."/>
            <person name="Murray J."/>
            <person name="Nergadze S.G."/>
            <person name="Onofrio R."/>
            <person name="Pedroni S."/>
            <person name="Piras M.F."/>
            <person name="Raudsepp T."/>
            <person name="Rocchi M."/>
            <person name="Roeed K.H."/>
            <person name="Ryder O.A."/>
            <person name="Searle S."/>
            <person name="Skow L."/>
            <person name="Swinburne J.E."/>
            <person name="Syvaenen A.C."/>
            <person name="Tozaki T."/>
            <person name="Valberg S.J."/>
            <person name="Vaudin M."/>
            <person name="White J.R."/>
            <person name="Zody M.C."/>
            <person name="Lander E.S."/>
            <person name="Lindblad-Toh K."/>
        </authorList>
    </citation>
    <scope>NUCLEOTIDE SEQUENCE [LARGE SCALE GENOMIC DNA]</scope>
    <source>
        <strain evidence="13 14">Thoroughbred</strain>
    </source>
</reference>
<evidence type="ECO:0000313" key="14">
    <source>
        <dbReference type="Proteomes" id="UP000002281"/>
    </source>
</evidence>
<evidence type="ECO:0000256" key="6">
    <source>
        <dbReference type="ARBA" id="ARBA00023054"/>
    </source>
</evidence>
<organism evidence="13 14">
    <name type="scientific">Equus caballus</name>
    <name type="common">Horse</name>
    <dbReference type="NCBI Taxonomy" id="9796"/>
    <lineage>
        <taxon>Eukaryota</taxon>
        <taxon>Metazoa</taxon>
        <taxon>Chordata</taxon>
        <taxon>Craniata</taxon>
        <taxon>Vertebrata</taxon>
        <taxon>Euteleostomi</taxon>
        <taxon>Mammalia</taxon>
        <taxon>Eutheria</taxon>
        <taxon>Laurasiatheria</taxon>
        <taxon>Perissodactyla</taxon>
        <taxon>Equidae</taxon>
        <taxon>Equus</taxon>
    </lineage>
</organism>
<reference evidence="13" key="2">
    <citation type="submission" date="2025-08" db="UniProtKB">
        <authorList>
            <consortium name="Ensembl"/>
        </authorList>
    </citation>
    <scope>IDENTIFICATION</scope>
    <source>
        <strain evidence="13">Thoroughbred</strain>
    </source>
</reference>
<keyword evidence="7 10" id="KW-0472">Membrane</keyword>
<feature type="region of interest" description="Disordered" evidence="9">
    <location>
        <begin position="889"/>
        <end position="932"/>
    </location>
</feature>